<evidence type="ECO:0000259" key="1">
    <source>
        <dbReference type="Pfam" id="PF08378"/>
    </source>
</evidence>
<reference evidence="3" key="2">
    <citation type="submission" date="2016-10" db="EMBL/GenBank/DDBJ databases">
        <authorList>
            <person name="de Groot N.N."/>
        </authorList>
    </citation>
    <scope>NUCLEOTIDE SEQUENCE [LARGE SCALE GENOMIC DNA]</scope>
    <source>
        <strain evidence="3">CGMCC 1.8911</strain>
    </source>
</reference>
<dbReference type="EMBL" id="JAGGKN010000001">
    <property type="protein sequence ID" value="MBP1951178.1"/>
    <property type="molecule type" value="Genomic_DNA"/>
</dbReference>
<feature type="domain" description="NERD" evidence="1">
    <location>
        <begin position="33"/>
        <end position="153"/>
    </location>
</feature>
<evidence type="ECO:0000313" key="5">
    <source>
        <dbReference type="Proteomes" id="UP001519348"/>
    </source>
</evidence>
<dbReference type="STRING" id="586411.SAMN05216187_105109"/>
<evidence type="ECO:0000313" key="3">
    <source>
        <dbReference type="EMBL" id="SDK15953.1"/>
    </source>
</evidence>
<dbReference type="InterPro" id="IPR011528">
    <property type="entry name" value="NERD"/>
</dbReference>
<accession>A0A1G8ZLR0</accession>
<dbReference type="OrthoDB" id="2417706at2"/>
<dbReference type="RefSeq" id="WP_092597101.1">
    <property type="nucleotide sequence ID" value="NZ_BMCN01000001.1"/>
</dbReference>
<protein>
    <submittedName>
        <fullName evidence="3">Nuclease-related domain-containing protein</fullName>
    </submittedName>
</protein>
<proteinExistence type="predicted"/>
<dbReference type="Pfam" id="PF08378">
    <property type="entry name" value="NERD"/>
    <property type="match status" value="1"/>
</dbReference>
<dbReference type="Proteomes" id="UP000242700">
    <property type="component" value="Unassembled WGS sequence"/>
</dbReference>
<name>A0A1G8ZLR0_9STAP</name>
<gene>
    <name evidence="2" type="ORF">J2Z27_000204</name>
    <name evidence="3" type="ORF">SAMN05216187_105109</name>
</gene>
<organism evidence="3 4">
    <name type="scientific">Jeotgalicoccus aerolatus</name>
    <dbReference type="NCBI Taxonomy" id="709510"/>
    <lineage>
        <taxon>Bacteria</taxon>
        <taxon>Bacillati</taxon>
        <taxon>Bacillota</taxon>
        <taxon>Bacilli</taxon>
        <taxon>Bacillales</taxon>
        <taxon>Staphylococcaceae</taxon>
        <taxon>Jeotgalicoccus</taxon>
    </lineage>
</organism>
<evidence type="ECO:0000313" key="2">
    <source>
        <dbReference type="EMBL" id="MBP1951178.1"/>
    </source>
</evidence>
<reference evidence="4" key="1">
    <citation type="submission" date="2016-10" db="EMBL/GenBank/DDBJ databases">
        <authorList>
            <person name="Varghese N."/>
            <person name="Submissions S."/>
        </authorList>
    </citation>
    <scope>NUCLEOTIDE SEQUENCE [LARGE SCALE GENOMIC DNA]</scope>
    <source>
        <strain evidence="4">CGMCC 1.8911</strain>
    </source>
</reference>
<dbReference type="AlphaFoldDB" id="A0A1G8ZLR0"/>
<keyword evidence="5" id="KW-1185">Reference proteome</keyword>
<dbReference type="EMBL" id="FNFI01000005">
    <property type="protein sequence ID" value="SDK15953.1"/>
    <property type="molecule type" value="Genomic_DNA"/>
</dbReference>
<dbReference type="Proteomes" id="UP001519348">
    <property type="component" value="Unassembled WGS sequence"/>
</dbReference>
<sequence>MRKIPLKLKQLQILEQRSTLGETEEKEKEKLSRGYAGELEFDKILDAYVSGLDVYHLKDFRFKNDDARDLTKVVSGSSEVQIDNVLAAGDRIYTFEVKNFAFDLIYGSKNWHFTGGSEYKDLSMQVNRQRSSLNFLIRDGGFNYEVISHLVFVNPQQTIYNMPNLKNLIVPSNMGRRLAKICVSNRYDQSSVVDYLDSRRLVKSMYDLPANVSFEALRCGVFCYRCDSTAELERVNPYKYCCSSCTKEFTVLEVILVLIDELKTLNESWEVSPARISAFSGGAVSSSTIRRYKRDGRILL</sequence>
<reference evidence="2 5" key="3">
    <citation type="submission" date="2021-03" db="EMBL/GenBank/DDBJ databases">
        <title>Genomic Encyclopedia of Type Strains, Phase IV (KMG-IV): sequencing the most valuable type-strain genomes for metagenomic binning, comparative biology and taxonomic classification.</title>
        <authorList>
            <person name="Goeker M."/>
        </authorList>
    </citation>
    <scope>NUCLEOTIDE SEQUENCE [LARGE SCALE GENOMIC DNA]</scope>
    <source>
        <strain evidence="2 5">DSM 22420</strain>
    </source>
</reference>
<evidence type="ECO:0000313" key="4">
    <source>
        <dbReference type="Proteomes" id="UP000242700"/>
    </source>
</evidence>